<gene>
    <name evidence="5" type="ORF">DPCES_2352</name>
</gene>
<dbReference type="PATRIC" id="fig|49338.4.peg.2531"/>
<dbReference type="Gene3D" id="3.90.1510.10">
    <property type="entry name" value="Glycerate kinase, domain 2"/>
    <property type="match status" value="1"/>
</dbReference>
<dbReference type="GO" id="GO:0031388">
    <property type="term" value="P:organic acid phosphorylation"/>
    <property type="evidence" value="ECO:0007669"/>
    <property type="project" value="UniProtKB-UniRule"/>
</dbReference>
<dbReference type="InterPro" id="IPR036129">
    <property type="entry name" value="Glycerate_kinase_sf"/>
</dbReference>
<dbReference type="NCBIfam" id="TIGR00045">
    <property type="entry name" value="glycerate kinase"/>
    <property type="match status" value="1"/>
</dbReference>
<dbReference type="EC" id="2.7.1.31" evidence="5"/>
<keyword evidence="2 4" id="KW-0808">Transferase</keyword>
<evidence type="ECO:0000256" key="3">
    <source>
        <dbReference type="ARBA" id="ARBA00022777"/>
    </source>
</evidence>
<dbReference type="Pfam" id="PF02595">
    <property type="entry name" value="Gly_kinase"/>
    <property type="match status" value="1"/>
</dbReference>
<dbReference type="SUPFAM" id="SSF110738">
    <property type="entry name" value="Glycerate kinase I"/>
    <property type="match status" value="1"/>
</dbReference>
<dbReference type="PANTHER" id="PTHR21599">
    <property type="entry name" value="GLYCERATE KINASE"/>
    <property type="match status" value="1"/>
</dbReference>
<dbReference type="InterPro" id="IPR004381">
    <property type="entry name" value="Glycerate_kinase"/>
</dbReference>
<dbReference type="RefSeq" id="WP_011460082.1">
    <property type="nucleotide sequence ID" value="NZ_LK996017.1"/>
</dbReference>
<dbReference type="GO" id="GO:0008887">
    <property type="term" value="F:glycerate kinase activity"/>
    <property type="evidence" value="ECO:0007669"/>
    <property type="project" value="UniProtKB-UniRule"/>
</dbReference>
<comment type="similarity">
    <text evidence="1 4">Belongs to the glycerate kinase type-1 family.</text>
</comment>
<evidence type="ECO:0000313" key="5">
    <source>
        <dbReference type="EMBL" id="CDX02239.1"/>
    </source>
</evidence>
<evidence type="ECO:0000256" key="1">
    <source>
        <dbReference type="ARBA" id="ARBA00006284"/>
    </source>
</evidence>
<accession>A0A098B016</accession>
<sequence length="380" mass="39580">MHVLIAVDSFKGSLSSQKAGEAITLGIQRVFPEATAEIISMADGGEGTVEAIVHAGRGKVLKTRVTSPLGEEAEAIMGRLPDGTIVLEMASASGLPMVPRHKRNPLLTTTRGTGDLIRAALALQPREILIGIGGSATNDGGAGMAQALGARLLDREGQELSPGGGCLDQLARIDCSELDPRLKETKITVMCDVDNPLCGPRGASAVYGPQKGATPEMVEILDGNLAHFARKIREDLGVDLKDVPGAGAAGGLGMGLLAFTGAQLKTGVEAVLDTVNFDGKLQQADIVITGEGRIDGQSVYGKVPMGVAKRALQYGKPTLAIVGSIGAGSEALYEHGISSILTIVNGPMTLEESMERAFDLTVDAAERGFRILKMAYSDKR</sequence>
<dbReference type="InterPro" id="IPR018193">
    <property type="entry name" value="Glyc_kinase_flavodox-like_fold"/>
</dbReference>
<proteinExistence type="inferred from homology"/>
<reference evidence="5" key="1">
    <citation type="submission" date="2014-07" db="EMBL/GenBank/DDBJ databases">
        <authorList>
            <person name="Hornung V.Bastian."/>
        </authorList>
    </citation>
    <scope>NUCLEOTIDE SEQUENCE</scope>
    <source>
        <strain evidence="5">PCE-S</strain>
    </source>
</reference>
<name>A0A098B016_DESHA</name>
<dbReference type="Gene3D" id="3.40.50.10350">
    <property type="entry name" value="Glycerate kinase, domain 1"/>
    <property type="match status" value="1"/>
</dbReference>
<keyword evidence="3 4" id="KW-0418">Kinase</keyword>
<dbReference type="OMA" id="MRVLVCP"/>
<dbReference type="PANTHER" id="PTHR21599:SF0">
    <property type="entry name" value="GLYCERATE KINASE"/>
    <property type="match status" value="1"/>
</dbReference>
<dbReference type="InterPro" id="IPR018197">
    <property type="entry name" value="Glycerate_kinase_RE-like"/>
</dbReference>
<dbReference type="PIRSF" id="PIRSF006078">
    <property type="entry name" value="GlxK"/>
    <property type="match status" value="1"/>
</dbReference>
<organism evidence="5">
    <name type="scientific">Desulfitobacterium hafniense</name>
    <name type="common">Desulfitobacterium frappieri</name>
    <dbReference type="NCBI Taxonomy" id="49338"/>
    <lineage>
        <taxon>Bacteria</taxon>
        <taxon>Bacillati</taxon>
        <taxon>Bacillota</taxon>
        <taxon>Clostridia</taxon>
        <taxon>Eubacteriales</taxon>
        <taxon>Desulfitobacteriaceae</taxon>
        <taxon>Desulfitobacterium</taxon>
    </lineage>
</organism>
<dbReference type="AlphaFoldDB" id="A0A098B016"/>
<protein>
    <submittedName>
        <fullName evidence="5">Glycerate kinase</fullName>
        <ecNumber evidence="5">2.7.1.31</ecNumber>
    </submittedName>
</protein>
<evidence type="ECO:0000256" key="4">
    <source>
        <dbReference type="PIRNR" id="PIRNR006078"/>
    </source>
</evidence>
<evidence type="ECO:0000256" key="2">
    <source>
        <dbReference type="ARBA" id="ARBA00022679"/>
    </source>
</evidence>
<dbReference type="EMBL" id="LK996017">
    <property type="protein sequence ID" value="CDX02239.1"/>
    <property type="molecule type" value="Genomic_DNA"/>
</dbReference>